<feature type="coiled-coil region" evidence="1">
    <location>
        <begin position="1085"/>
        <end position="1137"/>
    </location>
</feature>
<keyword evidence="1" id="KW-0175">Coiled coil</keyword>
<feature type="compositionally biased region" description="Basic and acidic residues" evidence="2">
    <location>
        <begin position="401"/>
        <end position="410"/>
    </location>
</feature>
<protein>
    <submittedName>
        <fullName evidence="4">Serine/threonine-protein phosphatase 7 long form</fullName>
    </submittedName>
</protein>
<dbReference type="STRING" id="337451.A0A3S4Q246"/>
<evidence type="ECO:0000256" key="1">
    <source>
        <dbReference type="SAM" id="Coils"/>
    </source>
</evidence>
<sequence length="1228" mass="138795">MEGAAAFGGAAMGGRAAAATSGFLGVAVACVWRKEMMEVEGGRCWVGRERDGLTREEDDGSVRICLMANFPVFSFTIDGGVGPGVCKPYKPRDEYWSPSDERIGYYDSEERAEFYLEHGSSMPSTYNCVFQFEEMMDQQLVEVKRKTYDLLVAKYKRIRELYGDLCIVGRTALTRLRSYNGTSEDLPAFVSEVLQSLLWSMMDLRAMLGVWDAMKTTNERAPIDDFNSLHRRMDQLEVMTMSCPHEAESSIPRRYRKYFEMQNTTLSALIHPVYTAYLDDFGQIREICETLRNSFNSFEGAQGQLETHVAGMEARLAREAGEIEEQGRARLERIVERARMAKTRLAGRRTSTLDESGEGSSGDQGGVPLNRFGEDPKVGLAGESEEGQNVTRPTKRRKRQQTREDPHLADEIRAGKLVPLARTRVGWLKVKEWWTELSDTLKDRIRAMGFGDFMSIIAFRPDRALLSALSERWRDETHSFHFPTGEMTITLEDIARCWGLRVSGLPVSTGAADANPDLVRPLLQRLFGARPYLGSSQVDIEWLWEAYGPARAKALDSWTRDQTEFLAWHEAQMAAAENSSVRDGDSGPAPTTSERARVDTADAIRPDVGMDENEGVTSDPDDEEYMASSDELLASDDSDDPMDVGGSEDEGDGHEVRAGDDEGGDDVAPRTEFECREVPIDAYYRQKRVGIPCETFYVTRKKGSRSDVVLRRPRLLSARQGEDETLRAFLLYFFGKCLFANSTGNRVSGTLLRFVDDLSRVGDYAWGAAALAFLFHSLDDRCRVQRGHRSLRGFVPIIQVWMWEHVLQCRPERLPMRLGLVPRAAQWYPNATMRGFADIRPVELAKRTKDLRMRPDEQGYRFILNELIDREIIWRPYQSGPDDELMAVREGKHLFATDIWLHAPKIVSRLVVSRVARQFGSHQVVLPREPVMGHSYRGWGEAIFGHSHPHQPEIDDWDRGGQTPNFGTDEEASGNYERYWKEATCRFILPESYSGGSSHSVRNCAEAIEAMMSLRMAPPAEMGHRETRPLGRNSGEEAMTTGLQASFAAKEMDMRKELRLRDAIIDALTDTYERDRDLAASEAVRIRLEGELRTLRTEMDRLRAEADDKCDKALAEKNALEARVEELQAKLKSFEASTQGGAIVVSAPLPLSLSEERARIHDQYAERMDRMQRCHEEVVADLRRRLDRYRQRAEERGYAFSDSVRAPSQRTPGLSSFASSARHNGAAP</sequence>
<dbReference type="AlphaFoldDB" id="A0A3S4Q246"/>
<dbReference type="PANTHER" id="PTHR46033">
    <property type="entry name" value="PROTEIN MAIN-LIKE 2"/>
    <property type="match status" value="1"/>
</dbReference>
<feature type="compositionally biased region" description="Acidic residues" evidence="2">
    <location>
        <begin position="633"/>
        <end position="652"/>
    </location>
</feature>
<evidence type="ECO:0000313" key="4">
    <source>
        <dbReference type="EMBL" id="RWR97848.1"/>
    </source>
</evidence>
<name>A0A3S4Q246_9MAGN</name>
<dbReference type="InterPro" id="IPR019557">
    <property type="entry name" value="AminoTfrase-like_pln_mobile"/>
</dbReference>
<feature type="domain" description="Aminotransferase-like plant mobile" evidence="3">
    <location>
        <begin position="455"/>
        <end position="546"/>
    </location>
</feature>
<feature type="domain" description="Aminotransferase-like plant mobile" evidence="3">
    <location>
        <begin position="722"/>
        <end position="927"/>
    </location>
</feature>
<evidence type="ECO:0000256" key="2">
    <source>
        <dbReference type="SAM" id="MobiDB-lite"/>
    </source>
</evidence>
<dbReference type="EMBL" id="QPKB01000114">
    <property type="protein sequence ID" value="RWR97848.1"/>
    <property type="molecule type" value="Genomic_DNA"/>
</dbReference>
<dbReference type="InterPro" id="IPR044824">
    <property type="entry name" value="MAIN-like"/>
</dbReference>
<keyword evidence="5" id="KW-1185">Reference proteome</keyword>
<feature type="region of interest" description="Disordered" evidence="2">
    <location>
        <begin position="575"/>
        <end position="668"/>
    </location>
</feature>
<evidence type="ECO:0000313" key="5">
    <source>
        <dbReference type="Proteomes" id="UP000283530"/>
    </source>
</evidence>
<gene>
    <name evidence="4" type="ORF">CKAN_02731000</name>
</gene>
<feature type="region of interest" description="Disordered" evidence="2">
    <location>
        <begin position="1200"/>
        <end position="1228"/>
    </location>
</feature>
<dbReference type="Proteomes" id="UP000283530">
    <property type="component" value="Unassembled WGS sequence"/>
</dbReference>
<feature type="compositionally biased region" description="Basic and acidic residues" evidence="2">
    <location>
        <begin position="594"/>
        <end position="605"/>
    </location>
</feature>
<dbReference type="PANTHER" id="PTHR46033:SF1">
    <property type="entry name" value="PROTEIN MAIN-LIKE 2"/>
    <property type="match status" value="1"/>
</dbReference>
<organism evidence="4 5">
    <name type="scientific">Cinnamomum micranthum f. kanehirae</name>
    <dbReference type="NCBI Taxonomy" id="337451"/>
    <lineage>
        <taxon>Eukaryota</taxon>
        <taxon>Viridiplantae</taxon>
        <taxon>Streptophyta</taxon>
        <taxon>Embryophyta</taxon>
        <taxon>Tracheophyta</taxon>
        <taxon>Spermatophyta</taxon>
        <taxon>Magnoliopsida</taxon>
        <taxon>Magnoliidae</taxon>
        <taxon>Laurales</taxon>
        <taxon>Lauraceae</taxon>
        <taxon>Cinnamomum</taxon>
    </lineage>
</organism>
<accession>A0A3S4Q246</accession>
<reference evidence="4 5" key="1">
    <citation type="journal article" date="2019" name="Nat. Plants">
        <title>Stout camphor tree genome fills gaps in understanding of flowering plant genome evolution.</title>
        <authorList>
            <person name="Chaw S.M."/>
            <person name="Liu Y.C."/>
            <person name="Wu Y.W."/>
            <person name="Wang H.Y."/>
            <person name="Lin C.I."/>
            <person name="Wu C.S."/>
            <person name="Ke H.M."/>
            <person name="Chang L.Y."/>
            <person name="Hsu C.Y."/>
            <person name="Yang H.T."/>
            <person name="Sudianto E."/>
            <person name="Hsu M.H."/>
            <person name="Wu K.P."/>
            <person name="Wang L.N."/>
            <person name="Leebens-Mack J.H."/>
            <person name="Tsai I.J."/>
        </authorList>
    </citation>
    <scope>NUCLEOTIDE SEQUENCE [LARGE SCALE GENOMIC DNA]</scope>
    <source>
        <strain evidence="5">cv. Chaw 1501</strain>
        <tissue evidence="4">Young leaves</tissue>
    </source>
</reference>
<proteinExistence type="predicted"/>
<feature type="compositionally biased region" description="Polar residues" evidence="2">
    <location>
        <begin position="1206"/>
        <end position="1222"/>
    </location>
</feature>
<feature type="compositionally biased region" description="Acidic residues" evidence="2">
    <location>
        <begin position="609"/>
        <end position="625"/>
    </location>
</feature>
<evidence type="ECO:0000259" key="3">
    <source>
        <dbReference type="Pfam" id="PF10536"/>
    </source>
</evidence>
<dbReference type="GO" id="GO:0010073">
    <property type="term" value="P:meristem maintenance"/>
    <property type="evidence" value="ECO:0007669"/>
    <property type="project" value="InterPro"/>
</dbReference>
<comment type="caution">
    <text evidence="4">The sequence shown here is derived from an EMBL/GenBank/DDBJ whole genome shotgun (WGS) entry which is preliminary data.</text>
</comment>
<dbReference type="Pfam" id="PF10536">
    <property type="entry name" value="PMD"/>
    <property type="match status" value="2"/>
</dbReference>
<feature type="region of interest" description="Disordered" evidence="2">
    <location>
        <begin position="344"/>
        <end position="410"/>
    </location>
</feature>